<dbReference type="SUPFAM" id="SSF51905">
    <property type="entry name" value="FAD/NAD(P)-binding domain"/>
    <property type="match status" value="1"/>
</dbReference>
<gene>
    <name evidence="5" type="ORF">ACFQ0P_02465</name>
</gene>
<organism evidence="5 6">
    <name type="scientific">Microbacterium insulae</name>
    <dbReference type="NCBI Taxonomy" id="483014"/>
    <lineage>
        <taxon>Bacteria</taxon>
        <taxon>Bacillati</taxon>
        <taxon>Actinomycetota</taxon>
        <taxon>Actinomycetes</taxon>
        <taxon>Micrococcales</taxon>
        <taxon>Microbacteriaceae</taxon>
        <taxon>Microbacterium</taxon>
    </lineage>
</organism>
<evidence type="ECO:0000256" key="2">
    <source>
        <dbReference type="ARBA" id="ARBA00023033"/>
    </source>
</evidence>
<dbReference type="PANTHER" id="PTHR13789">
    <property type="entry name" value="MONOOXYGENASE"/>
    <property type="match status" value="1"/>
</dbReference>
<keyword evidence="2 5" id="KW-0503">Monooxygenase</keyword>
<dbReference type="InterPro" id="IPR002938">
    <property type="entry name" value="FAD-bd"/>
</dbReference>
<dbReference type="GO" id="GO:0004497">
    <property type="term" value="F:monooxygenase activity"/>
    <property type="evidence" value="ECO:0007669"/>
    <property type="project" value="UniProtKB-KW"/>
</dbReference>
<feature type="domain" description="FAD-binding" evidence="4">
    <location>
        <begin position="14"/>
        <end position="358"/>
    </location>
</feature>
<dbReference type="Pfam" id="PF01494">
    <property type="entry name" value="FAD_binding_3"/>
    <property type="match status" value="1"/>
</dbReference>
<evidence type="ECO:0000259" key="4">
    <source>
        <dbReference type="Pfam" id="PF01494"/>
    </source>
</evidence>
<comment type="caution">
    <text evidence="5">The sequence shown here is derived from an EMBL/GenBank/DDBJ whole genome shotgun (WGS) entry which is preliminary data.</text>
</comment>
<reference evidence="6" key="1">
    <citation type="journal article" date="2019" name="Int. J. Syst. Evol. Microbiol.">
        <title>The Global Catalogue of Microorganisms (GCM) 10K type strain sequencing project: providing services to taxonomists for standard genome sequencing and annotation.</title>
        <authorList>
            <consortium name="The Broad Institute Genomics Platform"/>
            <consortium name="The Broad Institute Genome Sequencing Center for Infectious Disease"/>
            <person name="Wu L."/>
            <person name="Ma J."/>
        </authorList>
    </citation>
    <scope>NUCLEOTIDE SEQUENCE [LARGE SCALE GENOMIC DNA]</scope>
    <source>
        <strain evidence="6">CCUG 54523</strain>
    </source>
</reference>
<name>A0ABW3AEQ0_9MICO</name>
<dbReference type="PRINTS" id="PR00420">
    <property type="entry name" value="RNGMNOXGNASE"/>
</dbReference>
<dbReference type="InterPro" id="IPR050493">
    <property type="entry name" value="FAD-dep_Monooxygenase_BioMet"/>
</dbReference>
<keyword evidence="6" id="KW-1185">Reference proteome</keyword>
<dbReference type="InterPro" id="IPR036188">
    <property type="entry name" value="FAD/NAD-bd_sf"/>
</dbReference>
<feature type="transmembrane region" description="Helical" evidence="3">
    <location>
        <begin position="12"/>
        <end position="32"/>
    </location>
</feature>
<evidence type="ECO:0000313" key="5">
    <source>
        <dbReference type="EMBL" id="MFD0789249.1"/>
    </source>
</evidence>
<dbReference type="Gene3D" id="3.50.50.60">
    <property type="entry name" value="FAD/NAD(P)-binding domain"/>
    <property type="match status" value="1"/>
</dbReference>
<protein>
    <submittedName>
        <fullName evidence="5">FAD-dependent monooxygenase</fullName>
    </submittedName>
</protein>
<keyword evidence="1" id="KW-0560">Oxidoreductase</keyword>
<evidence type="ECO:0000256" key="1">
    <source>
        <dbReference type="ARBA" id="ARBA00023002"/>
    </source>
</evidence>
<keyword evidence="3" id="KW-0472">Membrane</keyword>
<accession>A0ABW3AEQ0</accession>
<keyword evidence="3" id="KW-0812">Transmembrane</keyword>
<dbReference type="PANTHER" id="PTHR13789:SF309">
    <property type="entry name" value="PUTATIVE (AFU_ORTHOLOGUE AFUA_6G14510)-RELATED"/>
    <property type="match status" value="1"/>
</dbReference>
<proteinExistence type="predicted"/>
<dbReference type="EMBL" id="JBHTII010000001">
    <property type="protein sequence ID" value="MFD0789249.1"/>
    <property type="molecule type" value="Genomic_DNA"/>
</dbReference>
<evidence type="ECO:0000313" key="6">
    <source>
        <dbReference type="Proteomes" id="UP001597055"/>
    </source>
</evidence>
<dbReference type="Proteomes" id="UP001597055">
    <property type="component" value="Unassembled WGS sequence"/>
</dbReference>
<sequence length="411" mass="43330">MFVCRKTCRGELTVRAIIVGGGIAGSASAMALQAVGVESTVLEARPEGVGAGSWFTVAPNGVAALQEIGALEAVRAIGVPTRSNIMVGATGAAIGSVGLGRPLSDGTPALSFRRPELAAALNAEAVRRGIDVRYASQVSAVRTTSTSASVVLAGGEELEADFVLGADGIHSLVRRCIDPHAPSARYLGLANFGGITRNTRHSATLQPEAWTFVFGRRAFFGALPTPEGDVVWFVNEPRPPISRSERAATTDADWVSHLQGLAASDAGPFADLIGASELQLAGDSTFDLPRVPMWSRGRLALIGDSIHAPSPSSGQGASMALEDAVVMAACIDESRGALSAAFAAFESRRRRRVEKIVAQGARSSSTKTPGPVARRVQDHILRLVFRHIVTEKSQAWVFDYRPRLHTAHRTP</sequence>
<dbReference type="RefSeq" id="WP_378771236.1">
    <property type="nucleotide sequence ID" value="NZ_JBHTII010000001.1"/>
</dbReference>
<evidence type="ECO:0000256" key="3">
    <source>
        <dbReference type="SAM" id="Phobius"/>
    </source>
</evidence>
<keyword evidence="3" id="KW-1133">Transmembrane helix</keyword>